<gene>
    <name evidence="2" type="ORF">Pmani_038227</name>
</gene>
<evidence type="ECO:0000313" key="3">
    <source>
        <dbReference type="Proteomes" id="UP001292094"/>
    </source>
</evidence>
<accession>A0AAE1NHD4</accession>
<dbReference type="Gene3D" id="3.30.70.1820">
    <property type="entry name" value="L1 transposable element, RRM domain"/>
    <property type="match status" value="1"/>
</dbReference>
<dbReference type="InterPro" id="IPR004244">
    <property type="entry name" value="Transposase_22"/>
</dbReference>
<comment type="caution">
    <text evidence="2">The sequence shown here is derived from an EMBL/GenBank/DDBJ whole genome shotgun (WGS) entry which is preliminary data.</text>
</comment>
<reference evidence="2" key="1">
    <citation type="submission" date="2023-11" db="EMBL/GenBank/DDBJ databases">
        <title>Genome assemblies of two species of porcelain crab, Petrolisthes cinctipes and Petrolisthes manimaculis (Anomura: Porcellanidae).</title>
        <authorList>
            <person name="Angst P."/>
        </authorList>
    </citation>
    <scope>NUCLEOTIDE SEQUENCE</scope>
    <source>
        <strain evidence="2">PB745_02</strain>
        <tissue evidence="2">Gill</tissue>
    </source>
</reference>
<evidence type="ECO:0000313" key="2">
    <source>
        <dbReference type="EMBL" id="KAK4288766.1"/>
    </source>
</evidence>
<name>A0AAE1NHD4_9EUCA</name>
<keyword evidence="3" id="KW-1185">Reference proteome</keyword>
<evidence type="ECO:0000256" key="1">
    <source>
        <dbReference type="SAM" id="MobiDB-lite"/>
    </source>
</evidence>
<organism evidence="2 3">
    <name type="scientific">Petrolisthes manimaculis</name>
    <dbReference type="NCBI Taxonomy" id="1843537"/>
    <lineage>
        <taxon>Eukaryota</taxon>
        <taxon>Metazoa</taxon>
        <taxon>Ecdysozoa</taxon>
        <taxon>Arthropoda</taxon>
        <taxon>Crustacea</taxon>
        <taxon>Multicrustacea</taxon>
        <taxon>Malacostraca</taxon>
        <taxon>Eumalacostraca</taxon>
        <taxon>Eucarida</taxon>
        <taxon>Decapoda</taxon>
        <taxon>Pleocyemata</taxon>
        <taxon>Anomura</taxon>
        <taxon>Galatheoidea</taxon>
        <taxon>Porcellanidae</taxon>
        <taxon>Petrolisthes</taxon>
    </lineage>
</organism>
<feature type="compositionally biased region" description="Low complexity" evidence="1">
    <location>
        <begin position="151"/>
        <end position="176"/>
    </location>
</feature>
<dbReference type="AlphaFoldDB" id="A0AAE1NHD4"/>
<feature type="region of interest" description="Disordered" evidence="1">
    <location>
        <begin position="146"/>
        <end position="227"/>
    </location>
</feature>
<sequence length="227" mass="25342">MKTLEDRCNYQEDHNRRNNLRFSGIEEQRGGESWEQTAEMVKSVIASKMQIPDINIERAHRTGKPLIQGHRIIVVRFATFVDRELVMRNTNKLKNTNIYVNEDLCAASQALVKSQIPVMKKARSEGKLAYFRHTTLVIKEKNGTYNNVSKTSSATSTTTTTPATTSGNQASVTVFPTLPPPPTVQPTATTVPVLPKPPADTLQTPLAGAKPKNLHVDKRNLRDRKKP</sequence>
<dbReference type="Proteomes" id="UP001292094">
    <property type="component" value="Unassembled WGS sequence"/>
</dbReference>
<protein>
    <submittedName>
        <fullName evidence="2">Uncharacterized protein</fullName>
    </submittedName>
</protein>
<proteinExistence type="predicted"/>
<dbReference type="PANTHER" id="PTHR11505">
    <property type="entry name" value="L1 TRANSPOSABLE ELEMENT-RELATED"/>
    <property type="match status" value="1"/>
</dbReference>
<dbReference type="EMBL" id="JAWZYT010006145">
    <property type="protein sequence ID" value="KAK4288766.1"/>
    <property type="molecule type" value="Genomic_DNA"/>
</dbReference>